<dbReference type="Proteomes" id="UP000827092">
    <property type="component" value="Unassembled WGS sequence"/>
</dbReference>
<evidence type="ECO:0000313" key="2">
    <source>
        <dbReference type="Proteomes" id="UP000827092"/>
    </source>
</evidence>
<sequence>MENNRDHEDRIWRDESQRFHQVPNFMLDPSTSSLDRNADLDCCDVAVFEQHRLITRRYAMFYQRQSGLSDEMGISAREMYRDHPGADPNLSRNSYHYGVLSDPSMMTEFSPMMNGTMPNISPTFLPTSFRS</sequence>
<proteinExistence type="predicted"/>
<dbReference type="AlphaFoldDB" id="A0AAV6VSA0"/>
<protein>
    <submittedName>
        <fullName evidence="1">Uncharacterized protein</fullName>
    </submittedName>
</protein>
<evidence type="ECO:0000313" key="1">
    <source>
        <dbReference type="EMBL" id="KAG8198951.1"/>
    </source>
</evidence>
<gene>
    <name evidence="1" type="ORF">JTE90_015155</name>
</gene>
<organism evidence="1 2">
    <name type="scientific">Oedothorax gibbosus</name>
    <dbReference type="NCBI Taxonomy" id="931172"/>
    <lineage>
        <taxon>Eukaryota</taxon>
        <taxon>Metazoa</taxon>
        <taxon>Ecdysozoa</taxon>
        <taxon>Arthropoda</taxon>
        <taxon>Chelicerata</taxon>
        <taxon>Arachnida</taxon>
        <taxon>Araneae</taxon>
        <taxon>Araneomorphae</taxon>
        <taxon>Entelegynae</taxon>
        <taxon>Araneoidea</taxon>
        <taxon>Linyphiidae</taxon>
        <taxon>Erigoninae</taxon>
        <taxon>Oedothorax</taxon>
    </lineage>
</organism>
<comment type="caution">
    <text evidence="1">The sequence shown here is derived from an EMBL/GenBank/DDBJ whole genome shotgun (WGS) entry which is preliminary data.</text>
</comment>
<dbReference type="EMBL" id="JAFNEN010000034">
    <property type="protein sequence ID" value="KAG8198951.1"/>
    <property type="molecule type" value="Genomic_DNA"/>
</dbReference>
<keyword evidence="2" id="KW-1185">Reference proteome</keyword>
<reference evidence="1 2" key="1">
    <citation type="journal article" date="2022" name="Nat. Ecol. Evol.">
        <title>A masculinizing supergene underlies an exaggerated male reproductive morph in a spider.</title>
        <authorList>
            <person name="Hendrickx F."/>
            <person name="De Corte Z."/>
            <person name="Sonet G."/>
            <person name="Van Belleghem S.M."/>
            <person name="Kostlbacher S."/>
            <person name="Vangestel C."/>
        </authorList>
    </citation>
    <scope>NUCLEOTIDE SEQUENCE [LARGE SCALE GENOMIC DNA]</scope>
    <source>
        <strain evidence="1">W744_W776</strain>
    </source>
</reference>
<accession>A0AAV6VSA0</accession>
<name>A0AAV6VSA0_9ARAC</name>